<feature type="region of interest" description="Disordered" evidence="1">
    <location>
        <begin position="1"/>
        <end position="122"/>
    </location>
</feature>
<feature type="compositionally biased region" description="Basic residues" evidence="1">
    <location>
        <begin position="275"/>
        <end position="286"/>
    </location>
</feature>
<keyword evidence="3" id="KW-1185">Reference proteome</keyword>
<gene>
    <name evidence="2" type="ORF">K444DRAFT_619657</name>
</gene>
<name>A0A2J6SQC0_9HELO</name>
<evidence type="ECO:0000313" key="2">
    <source>
        <dbReference type="EMBL" id="PMD52966.1"/>
    </source>
</evidence>
<sequence length="688" mass="75198">MARDSTAMVVAHHGHEDDNPLLDRVEAELFAKMENGSAREGRHKQSQKGPEDEGDHKKRKKKHRHSSQRMSSQDIDYDADGMSVDLDAPQRYIPASEKKRKSEHKESQHERKSSGSLGRGVFEGVAAMVDTETPKKKRKLDEKCSPENLEFSYVGKKPGAGNIGALETLKSTPRKHKKNRKLDGSVQSTPIQLNSIPVHDAKSYLTTIIKTSPPAALAKAEENAFGMASRNKKKLKLSQESPLHLHTIPAHESPATSNHIHFDQDNNGADGVSERKKKKKKKKKAKLSGESVGKTFLVPSSLLTPAAKANGDLLQTVLKGSISHSSSNISSSEEARKASSVHKTSSIEDKTKEPPRVETPIRPPKSKLVVPTSPFPICPQGEAGHEIRKETPIPPPKRLVPTANRSPVILPQLARPKKVKAESMADSEENDEERETKKRKKSGSKTAKSKKGAAEEETFSQTITSIKGATDLKIHELFSNFESDEEEDPFVEAMDSIKRSSSKLQNLFSARPDTLPTPAAHENGEKGGSSAKVARARSVSVNTVQPLVFNDEGVNKPGDDWETTIGKVRSTAGGDDDSEAQENIAFSSSYVASRPNGIKISNTTFQVHNLRHNEGWVVSSSSDRESNSDGKVFQLKICTVISGRVQVRLGSNGFGIGKGSVFRVRSGEECVVRNEEKKVAAVWAVCVE</sequence>
<dbReference type="OrthoDB" id="3545073at2759"/>
<dbReference type="InParanoid" id="A0A2J6SQC0"/>
<feature type="compositionally biased region" description="Basic residues" evidence="1">
    <location>
        <begin position="57"/>
        <end position="67"/>
    </location>
</feature>
<feature type="region of interest" description="Disordered" evidence="1">
    <location>
        <begin position="323"/>
        <end position="466"/>
    </location>
</feature>
<feature type="compositionally biased region" description="Basic and acidic residues" evidence="1">
    <location>
        <begin position="13"/>
        <end position="31"/>
    </location>
</feature>
<evidence type="ECO:0000256" key="1">
    <source>
        <dbReference type="SAM" id="MobiDB-lite"/>
    </source>
</evidence>
<organism evidence="2 3">
    <name type="scientific">Hyaloscypha bicolor E</name>
    <dbReference type="NCBI Taxonomy" id="1095630"/>
    <lineage>
        <taxon>Eukaryota</taxon>
        <taxon>Fungi</taxon>
        <taxon>Dikarya</taxon>
        <taxon>Ascomycota</taxon>
        <taxon>Pezizomycotina</taxon>
        <taxon>Leotiomycetes</taxon>
        <taxon>Helotiales</taxon>
        <taxon>Hyaloscyphaceae</taxon>
        <taxon>Hyaloscypha</taxon>
        <taxon>Hyaloscypha bicolor</taxon>
    </lineage>
</organism>
<dbReference type="GeneID" id="36589630"/>
<protein>
    <submittedName>
        <fullName evidence="2">Uncharacterized protein</fullName>
    </submittedName>
</protein>
<feature type="region of interest" description="Disordered" evidence="1">
    <location>
        <begin position="512"/>
        <end position="534"/>
    </location>
</feature>
<feature type="compositionally biased region" description="Basic and acidic residues" evidence="1">
    <location>
        <begin position="103"/>
        <end position="113"/>
    </location>
</feature>
<accession>A0A2J6SQC0</accession>
<dbReference type="RefSeq" id="XP_024729870.1">
    <property type="nucleotide sequence ID" value="XM_024881553.1"/>
</dbReference>
<feature type="compositionally biased region" description="Low complexity" evidence="1">
    <location>
        <begin position="323"/>
        <end position="332"/>
    </location>
</feature>
<feature type="compositionally biased region" description="Basic and acidic residues" evidence="1">
    <location>
        <begin position="345"/>
        <end position="356"/>
    </location>
</feature>
<proteinExistence type="predicted"/>
<feature type="region of interest" description="Disordered" evidence="1">
    <location>
        <begin position="249"/>
        <end position="289"/>
    </location>
</feature>
<evidence type="ECO:0000313" key="3">
    <source>
        <dbReference type="Proteomes" id="UP000235371"/>
    </source>
</evidence>
<dbReference type="Proteomes" id="UP000235371">
    <property type="component" value="Unassembled WGS sequence"/>
</dbReference>
<dbReference type="EMBL" id="KZ613895">
    <property type="protein sequence ID" value="PMD52966.1"/>
    <property type="molecule type" value="Genomic_DNA"/>
</dbReference>
<dbReference type="AlphaFoldDB" id="A0A2J6SQC0"/>
<dbReference type="STRING" id="1095630.A0A2J6SQC0"/>
<feature type="compositionally biased region" description="Basic residues" evidence="1">
    <location>
        <begin position="437"/>
        <end position="451"/>
    </location>
</feature>
<reference evidence="2 3" key="1">
    <citation type="submission" date="2016-04" db="EMBL/GenBank/DDBJ databases">
        <title>A degradative enzymes factory behind the ericoid mycorrhizal symbiosis.</title>
        <authorList>
            <consortium name="DOE Joint Genome Institute"/>
            <person name="Martino E."/>
            <person name="Morin E."/>
            <person name="Grelet G."/>
            <person name="Kuo A."/>
            <person name="Kohler A."/>
            <person name="Daghino S."/>
            <person name="Barry K."/>
            <person name="Choi C."/>
            <person name="Cichocki N."/>
            <person name="Clum A."/>
            <person name="Copeland A."/>
            <person name="Hainaut M."/>
            <person name="Haridas S."/>
            <person name="Labutti K."/>
            <person name="Lindquist E."/>
            <person name="Lipzen A."/>
            <person name="Khouja H.-R."/>
            <person name="Murat C."/>
            <person name="Ohm R."/>
            <person name="Olson A."/>
            <person name="Spatafora J."/>
            <person name="Veneault-Fourrey C."/>
            <person name="Henrissat B."/>
            <person name="Grigoriev I."/>
            <person name="Martin F."/>
            <person name="Perotto S."/>
        </authorList>
    </citation>
    <scope>NUCLEOTIDE SEQUENCE [LARGE SCALE GENOMIC DNA]</scope>
    <source>
        <strain evidence="2 3">E</strain>
    </source>
</reference>